<sequence length="886" mass="98183">MSGWWVLTLVILQCCWWVSACPTPCKCMWKGGKQTAECINASLITIPDGIDQGTQVLDFQGNNLQILPRERFQRMGLLNLQKIYLMRCRIKQIDDRAFRGLTNLVELDLSENLLTAVPTETFSDYQSLMRLTITGNPIRVLKTGSFLNLPYLTTLEMSNCEIEMIDDDAFTGLDNLEWLKLDGNRLNNIRGTHILPESLHGIDLHRNPWQCDCRLLDLRSWLINYNIPQTIEPRCATPHRLSGVLIKTIELTDLACLPDVTPTTLYLEIAEGRNISLLCKVSAIPEARVSWWFQGRILQNDSIVAPGLHLYYFVEEGAEEKRSELFIFNANTDDNGTFICVAENPAGKAQSNYTIRIVVKEEPIVGVPIFPYEYVITVSAGTAVFALFIIIAIILCIVRCHRQRRRRRKKERSKVVALQHQHEQQGKSAVIGDSENQITRMINVDTIAGPAKVNGTVVMSERHHHDVVLVSTGTGGAALGSNLSRPGLLNPYGSPPSLRNYQLEQNPDLINDTESVGKERRPSCRRADGDSGEEGERENSGPNSYQEAMENIIHDYENNGSKPIPLSVSHHQLRDAEGQYPIHMSTLPRGSTRDLYQHHHTADVHLSPGRFLDSDGYPMDYGLPKLPTHLPLHSTPPQAPAAAAFYRTLPHNRSHRLDAVSPCSRYSREAEYLSRSSQPRTSYEHYTPPDIRYTVEGYPCAPLPPQTPSKPSQLSQTFYSVESHGSVPDNTYLPSPPAPYKGESTLPTPALSISSPSSCTSPPTEKVVTWPDLAYNCHVQTAPSSTTGAVSKKTLNQDASPSSFSPSSSGIGMATTPYSSGSQTNVADIPSAGPRNSRVGQEADDVTSKVIPQISHQSSTMHNQQAILTESPDEGYEGEGIEGTEI</sequence>
<dbReference type="InParanoid" id="A0A6L2PX43"/>
<feature type="transmembrane region" description="Helical" evidence="7">
    <location>
        <begin position="374"/>
        <end position="398"/>
    </location>
</feature>
<keyword evidence="5" id="KW-0325">Glycoprotein</keyword>
<proteinExistence type="predicted"/>
<feature type="signal peptide" evidence="8">
    <location>
        <begin position="1"/>
        <end position="20"/>
    </location>
</feature>
<keyword evidence="11" id="KW-1185">Reference proteome</keyword>
<dbReference type="Pfam" id="PF07679">
    <property type="entry name" value="I-set"/>
    <property type="match status" value="1"/>
</dbReference>
<keyword evidence="7" id="KW-1133">Transmembrane helix</keyword>
<feature type="compositionally biased region" description="Polar residues" evidence="6">
    <location>
        <begin position="783"/>
        <end position="799"/>
    </location>
</feature>
<dbReference type="InterPro" id="IPR003599">
    <property type="entry name" value="Ig_sub"/>
</dbReference>
<feature type="chain" id="PRO_5027017506" description="Ig-like domain-containing protein" evidence="8">
    <location>
        <begin position="21"/>
        <end position="886"/>
    </location>
</feature>
<evidence type="ECO:0000256" key="1">
    <source>
        <dbReference type="ARBA" id="ARBA00022614"/>
    </source>
</evidence>
<dbReference type="SMART" id="SM00082">
    <property type="entry name" value="LRRCT"/>
    <property type="match status" value="1"/>
</dbReference>
<dbReference type="SMART" id="SM00409">
    <property type="entry name" value="IG"/>
    <property type="match status" value="1"/>
</dbReference>
<feature type="region of interest" description="Disordered" evidence="6">
    <location>
        <begin position="703"/>
        <end position="737"/>
    </location>
</feature>
<dbReference type="SMART" id="SM00369">
    <property type="entry name" value="LRR_TYP"/>
    <property type="match status" value="5"/>
</dbReference>
<evidence type="ECO:0000256" key="5">
    <source>
        <dbReference type="ARBA" id="ARBA00023180"/>
    </source>
</evidence>
<feature type="compositionally biased region" description="Basic and acidic residues" evidence="6">
    <location>
        <begin position="515"/>
        <end position="529"/>
    </location>
</feature>
<dbReference type="InterPro" id="IPR013098">
    <property type="entry name" value="Ig_I-set"/>
</dbReference>
<keyword evidence="7" id="KW-0812">Transmembrane</keyword>
<comment type="caution">
    <text evidence="10">The sequence shown here is derived from an EMBL/GenBank/DDBJ whole genome shotgun (WGS) entry which is preliminary data.</text>
</comment>
<dbReference type="InterPro" id="IPR013783">
    <property type="entry name" value="Ig-like_fold"/>
</dbReference>
<evidence type="ECO:0000256" key="3">
    <source>
        <dbReference type="ARBA" id="ARBA00022737"/>
    </source>
</evidence>
<dbReference type="PANTHER" id="PTHR24366">
    <property type="entry name" value="IG(IMMUNOGLOBULIN) AND LRR(LEUCINE RICH REPEAT) DOMAINS"/>
    <property type="match status" value="1"/>
</dbReference>
<evidence type="ECO:0000313" key="10">
    <source>
        <dbReference type="EMBL" id="GFG35138.1"/>
    </source>
</evidence>
<dbReference type="OrthoDB" id="643377at2759"/>
<keyword evidence="3" id="KW-0677">Repeat</keyword>
<keyword evidence="2 8" id="KW-0732">Signal</keyword>
<dbReference type="FunFam" id="3.80.10.10:FF:000082">
    <property type="entry name" value="Leucine-rich repeat-containing 24"/>
    <property type="match status" value="1"/>
</dbReference>
<feature type="compositionally biased region" description="Polar residues" evidence="6">
    <location>
        <begin position="816"/>
        <end position="826"/>
    </location>
</feature>
<accession>A0A6L2PX43</accession>
<evidence type="ECO:0000313" key="11">
    <source>
        <dbReference type="Proteomes" id="UP000502823"/>
    </source>
</evidence>
<evidence type="ECO:0000256" key="2">
    <source>
        <dbReference type="ARBA" id="ARBA00022729"/>
    </source>
</evidence>
<feature type="domain" description="Ig-like" evidence="9">
    <location>
        <begin position="258"/>
        <end position="356"/>
    </location>
</feature>
<feature type="region of interest" description="Disordered" evidence="6">
    <location>
        <begin position="488"/>
        <end position="544"/>
    </location>
</feature>
<dbReference type="InterPro" id="IPR032675">
    <property type="entry name" value="LRR_dom_sf"/>
</dbReference>
<dbReference type="PROSITE" id="PS51450">
    <property type="entry name" value="LRR"/>
    <property type="match status" value="1"/>
</dbReference>
<keyword evidence="1" id="KW-0433">Leucine-rich repeat</keyword>
<dbReference type="InterPro" id="IPR036179">
    <property type="entry name" value="Ig-like_dom_sf"/>
</dbReference>
<keyword evidence="7" id="KW-0472">Membrane</keyword>
<dbReference type="InterPro" id="IPR003598">
    <property type="entry name" value="Ig_sub2"/>
</dbReference>
<dbReference type="PROSITE" id="PS50835">
    <property type="entry name" value="IG_LIKE"/>
    <property type="match status" value="1"/>
</dbReference>
<dbReference type="AlphaFoldDB" id="A0A6L2PX43"/>
<feature type="region of interest" description="Disordered" evidence="6">
    <location>
        <begin position="783"/>
        <end position="845"/>
    </location>
</feature>
<dbReference type="SUPFAM" id="SSF52058">
    <property type="entry name" value="L domain-like"/>
    <property type="match status" value="1"/>
</dbReference>
<dbReference type="Gene3D" id="3.80.10.10">
    <property type="entry name" value="Ribonuclease Inhibitor"/>
    <property type="match status" value="2"/>
</dbReference>
<evidence type="ECO:0000256" key="7">
    <source>
        <dbReference type="SAM" id="Phobius"/>
    </source>
</evidence>
<dbReference type="PANTHER" id="PTHR24366:SF151">
    <property type="entry name" value="KEKKON 2"/>
    <property type="match status" value="1"/>
</dbReference>
<dbReference type="Pfam" id="PF13855">
    <property type="entry name" value="LRR_8"/>
    <property type="match status" value="1"/>
</dbReference>
<name>A0A6L2PX43_COPFO</name>
<keyword evidence="4" id="KW-1015">Disulfide bond</keyword>
<dbReference type="InterPro" id="IPR000483">
    <property type="entry name" value="Cys-rich_flank_reg_C"/>
</dbReference>
<evidence type="ECO:0000256" key="6">
    <source>
        <dbReference type="SAM" id="MobiDB-lite"/>
    </source>
</evidence>
<dbReference type="InterPro" id="IPR003591">
    <property type="entry name" value="Leu-rich_rpt_typical-subtyp"/>
</dbReference>
<evidence type="ECO:0000259" key="9">
    <source>
        <dbReference type="PROSITE" id="PS50835"/>
    </source>
</evidence>
<dbReference type="SUPFAM" id="SSF48726">
    <property type="entry name" value="Immunoglobulin"/>
    <property type="match status" value="1"/>
</dbReference>
<dbReference type="EMBL" id="BLKM01000529">
    <property type="protein sequence ID" value="GFG35138.1"/>
    <property type="molecule type" value="Genomic_DNA"/>
</dbReference>
<dbReference type="GO" id="GO:0071944">
    <property type="term" value="C:cell periphery"/>
    <property type="evidence" value="ECO:0007669"/>
    <property type="project" value="UniProtKB-ARBA"/>
</dbReference>
<protein>
    <recommendedName>
        <fullName evidence="9">Ig-like domain-containing protein</fullName>
    </recommendedName>
</protein>
<dbReference type="SMART" id="SM00408">
    <property type="entry name" value="IGc2"/>
    <property type="match status" value="1"/>
</dbReference>
<dbReference type="InterPro" id="IPR007110">
    <property type="entry name" value="Ig-like_dom"/>
</dbReference>
<dbReference type="FunCoup" id="A0A6L2PX43">
    <property type="interactions" value="67"/>
</dbReference>
<organism evidence="10 11">
    <name type="scientific">Coptotermes formosanus</name>
    <name type="common">Formosan subterranean termite</name>
    <dbReference type="NCBI Taxonomy" id="36987"/>
    <lineage>
        <taxon>Eukaryota</taxon>
        <taxon>Metazoa</taxon>
        <taxon>Ecdysozoa</taxon>
        <taxon>Arthropoda</taxon>
        <taxon>Hexapoda</taxon>
        <taxon>Insecta</taxon>
        <taxon>Pterygota</taxon>
        <taxon>Neoptera</taxon>
        <taxon>Polyneoptera</taxon>
        <taxon>Dictyoptera</taxon>
        <taxon>Blattodea</taxon>
        <taxon>Blattoidea</taxon>
        <taxon>Termitoidae</taxon>
        <taxon>Rhinotermitidae</taxon>
        <taxon>Coptotermes</taxon>
    </lineage>
</organism>
<dbReference type="Gene3D" id="2.60.40.10">
    <property type="entry name" value="Immunoglobulins"/>
    <property type="match status" value="1"/>
</dbReference>
<gene>
    <name evidence="10" type="ORF">Cfor_09625</name>
</gene>
<feature type="compositionally biased region" description="Polar residues" evidence="6">
    <location>
        <begin position="709"/>
        <end position="720"/>
    </location>
</feature>
<dbReference type="InterPro" id="IPR001611">
    <property type="entry name" value="Leu-rich_rpt"/>
</dbReference>
<dbReference type="Proteomes" id="UP000502823">
    <property type="component" value="Unassembled WGS sequence"/>
</dbReference>
<evidence type="ECO:0000256" key="4">
    <source>
        <dbReference type="ARBA" id="ARBA00023157"/>
    </source>
</evidence>
<reference evidence="11" key="1">
    <citation type="submission" date="2020-01" db="EMBL/GenBank/DDBJ databases">
        <title>Draft genome sequence of the Termite Coptotermes fromosanus.</title>
        <authorList>
            <person name="Itakura S."/>
            <person name="Yosikawa Y."/>
            <person name="Umezawa K."/>
        </authorList>
    </citation>
    <scope>NUCLEOTIDE SEQUENCE [LARGE SCALE GENOMIC DNA]</scope>
</reference>
<feature type="compositionally biased region" description="Low complexity" evidence="6">
    <location>
        <begin position="800"/>
        <end position="809"/>
    </location>
</feature>
<evidence type="ECO:0000256" key="8">
    <source>
        <dbReference type="SAM" id="SignalP"/>
    </source>
</evidence>